<reference evidence="10" key="1">
    <citation type="journal article" date="2021" name="IMA Fungus">
        <title>Genomic characterization of three marine fungi, including Emericellopsis atlantica sp. nov. with signatures of a generalist lifestyle and marine biomass degradation.</title>
        <authorList>
            <person name="Hagestad O.C."/>
            <person name="Hou L."/>
            <person name="Andersen J.H."/>
            <person name="Hansen E.H."/>
            <person name="Altermark B."/>
            <person name="Li C."/>
            <person name="Kuhnert E."/>
            <person name="Cox R.J."/>
            <person name="Crous P.W."/>
            <person name="Spatafora J.W."/>
            <person name="Lail K."/>
            <person name="Amirebrahimi M."/>
            <person name="Lipzen A."/>
            <person name="Pangilinan J."/>
            <person name="Andreopoulos W."/>
            <person name="Hayes R.D."/>
            <person name="Ng V."/>
            <person name="Grigoriev I.V."/>
            <person name="Jackson S.A."/>
            <person name="Sutton T.D.S."/>
            <person name="Dobson A.D.W."/>
            <person name="Rama T."/>
        </authorList>
    </citation>
    <scope>NUCLEOTIDE SEQUENCE</scope>
    <source>
        <strain evidence="10">TRa3180A</strain>
    </source>
</reference>
<dbReference type="PANTHER" id="PTHR12266">
    <property type="entry name" value="NA+/CA2+ K+ INDEPENDENT EXCHANGER"/>
    <property type="match status" value="1"/>
</dbReference>
<comment type="subcellular location">
    <subcellularLocation>
        <location evidence="1">Membrane</location>
        <topology evidence="1">Multi-pass membrane protein</topology>
    </subcellularLocation>
</comment>
<feature type="transmembrane region" description="Helical" evidence="8">
    <location>
        <begin position="1027"/>
        <end position="1052"/>
    </location>
</feature>
<dbReference type="GO" id="GO:0006874">
    <property type="term" value="P:intracellular calcium ion homeostasis"/>
    <property type="evidence" value="ECO:0007669"/>
    <property type="project" value="TreeGrafter"/>
</dbReference>
<evidence type="ECO:0000256" key="8">
    <source>
        <dbReference type="SAM" id="Phobius"/>
    </source>
</evidence>
<feature type="compositionally biased region" description="Polar residues" evidence="7">
    <location>
        <begin position="742"/>
        <end position="753"/>
    </location>
</feature>
<feature type="transmembrane region" description="Helical" evidence="8">
    <location>
        <begin position="243"/>
        <end position="267"/>
    </location>
</feature>
<protein>
    <submittedName>
        <fullName evidence="10">Sodium/calcium exchanger protein-domain-containing protein</fullName>
    </submittedName>
</protein>
<dbReference type="EMBL" id="MU254206">
    <property type="protein sequence ID" value="KAG9241484.1"/>
    <property type="molecule type" value="Genomic_DNA"/>
</dbReference>
<keyword evidence="11" id="KW-1185">Reference proteome</keyword>
<dbReference type="InterPro" id="IPR004837">
    <property type="entry name" value="NaCa_Exmemb"/>
</dbReference>
<evidence type="ECO:0000256" key="4">
    <source>
        <dbReference type="ARBA" id="ARBA00022692"/>
    </source>
</evidence>
<feature type="compositionally biased region" description="Basic and acidic residues" evidence="7">
    <location>
        <begin position="528"/>
        <end position="539"/>
    </location>
</feature>
<keyword evidence="6 8" id="KW-0472">Membrane</keyword>
<comment type="caution">
    <text evidence="10">The sequence shown here is derived from an EMBL/GenBank/DDBJ whole genome shotgun (WGS) entry which is preliminary data.</text>
</comment>
<sequence>MKSMNSSSGPRRSRRPPFRSSRAFYITILVLSALAVISLVADQAARYNQGDHYGLEQRRALAELDPLRKVKIDLECRLVHEAEDKCAFIRENCSDEEAGLFSYLNLYYCTLPNAKPVGFIILVVWLAVLFSTIGIAASDFFSVNLNTLATVLGMSEALAGVTLLAIGNGSPDVFSTFAAMSSHSGSMAIGELMGAAGFITTVVAGSMALVRDFDVEKTFVRDAGLFMVAASFSMVFLADGNLRLWECCIMIGFYVVYVIFVGIWDWVEHRNEDRRKRQAAARSQFINSTGELEVADNVSSTNSGGMVRYRDEEDFDALERGSSPGPELLDIGESDKDRGHAAALASEVAAGMRVMRPRGNRRNTLTPIRPSLVGALEFRSVLNSLQRSAGYQRPIYLRRYSDDPSAGGAIHQLDGQGSTRISSGVEGRPNLTFDLDNYGSDAVADSDERQGLHESPPIASPSRGRAVSMNTAAGSKKTDPAAYTVAAIKNVGVLGTTPVFPQHLQVPGESPNAHTTPTVAVTPTSTDGRSRTSSLDRSRSRSRSQSRQSQGPLNPHGDSIPEAKNFQSGIFSSRDRLATESPIYSPRTNRSTECPRLQIPNVTSRGSSRSRSNSQSPLVRFPVYTDSQLPIDSRRGSAAPSIILFDPNHDTGSRYTNVLEEEESPIRWWPYKLLPDPYLIFSMLFPTLSGMRDKTWLDKLLSVASAPSVFMLAITLPVVDASGESEHNEPETQPSHHRIDSQSRSTRSSTLIPDSTDDSVGKQLETEWERYRRSTLTRDRSPSVRKFSGGRHGITGGHNIADLVISTEHLHERSHGSSMVPIEQNETRRVLNDLDLVGNETKESLEPKDWNRWLLSLQIFTAPLFVAVIIWANTDERNPRFLIKLILYSLLVSLPFYGILILTTSADKPPKNRVIFCFVGFVVAVSWIATIANEVVGVLKCLGVIFGISDAILGLTIFAVGNSLGDLVADVTIARLGSPMMALSACFGGPMLNILLGIGIGGLYMTITDANHHHEKHPDKHIKYKPYQVEISGTLIISGVSLILTLLGLLIIVPYNKWMMTRKIGYGLIALWCVTTIVNLVVEISGAWDNPISG</sequence>
<feature type="domain" description="Sodium/calcium exchanger membrane region" evidence="9">
    <location>
        <begin position="124"/>
        <end position="261"/>
    </location>
</feature>
<dbReference type="InterPro" id="IPR051359">
    <property type="entry name" value="CaCA_antiporter"/>
</dbReference>
<evidence type="ECO:0000256" key="2">
    <source>
        <dbReference type="ARBA" id="ARBA00008170"/>
    </source>
</evidence>
<feature type="transmembrane region" description="Helical" evidence="8">
    <location>
        <begin position="944"/>
        <end position="969"/>
    </location>
</feature>
<feature type="domain" description="Sodium/calcium exchanger membrane region" evidence="9">
    <location>
        <begin position="918"/>
        <end position="1079"/>
    </location>
</feature>
<feature type="region of interest" description="Disordered" evidence="7">
    <location>
        <begin position="502"/>
        <end position="619"/>
    </location>
</feature>
<proteinExistence type="inferred from homology"/>
<evidence type="ECO:0000256" key="1">
    <source>
        <dbReference type="ARBA" id="ARBA00004141"/>
    </source>
</evidence>
<feature type="transmembrane region" description="Helical" evidence="8">
    <location>
        <begin position="885"/>
        <end position="902"/>
    </location>
</feature>
<accession>A0A9P8CC16</accession>
<organism evidence="10 11">
    <name type="scientific">Calycina marina</name>
    <dbReference type="NCBI Taxonomy" id="1763456"/>
    <lineage>
        <taxon>Eukaryota</taxon>
        <taxon>Fungi</taxon>
        <taxon>Dikarya</taxon>
        <taxon>Ascomycota</taxon>
        <taxon>Pezizomycotina</taxon>
        <taxon>Leotiomycetes</taxon>
        <taxon>Helotiales</taxon>
        <taxon>Pezizellaceae</taxon>
        <taxon>Calycina</taxon>
    </lineage>
</organism>
<feature type="transmembrane region" description="Helical" evidence="8">
    <location>
        <begin position="187"/>
        <end position="210"/>
    </location>
</feature>
<evidence type="ECO:0000256" key="3">
    <source>
        <dbReference type="ARBA" id="ARBA00022448"/>
    </source>
</evidence>
<evidence type="ECO:0000313" key="11">
    <source>
        <dbReference type="Proteomes" id="UP000887226"/>
    </source>
</evidence>
<name>A0A9P8CC16_9HELO</name>
<dbReference type="OrthoDB" id="407410at2759"/>
<feature type="transmembrane region" description="Helical" evidence="8">
    <location>
        <begin position="219"/>
        <end position="237"/>
    </location>
</feature>
<keyword evidence="4 8" id="KW-0812">Transmembrane</keyword>
<feature type="compositionally biased region" description="Low complexity" evidence="7">
    <location>
        <begin position="543"/>
        <end position="553"/>
    </location>
</feature>
<feature type="transmembrane region" description="Helical" evidence="8">
    <location>
        <begin position="914"/>
        <end position="932"/>
    </location>
</feature>
<feature type="transmembrane region" description="Helical" evidence="8">
    <location>
        <begin position="1064"/>
        <end position="1088"/>
    </location>
</feature>
<evidence type="ECO:0000259" key="9">
    <source>
        <dbReference type="Pfam" id="PF01699"/>
    </source>
</evidence>
<keyword evidence="5 8" id="KW-1133">Transmembrane helix</keyword>
<dbReference type="AlphaFoldDB" id="A0A9P8CC16"/>
<feature type="transmembrane region" description="Helical" evidence="8">
    <location>
        <begin position="117"/>
        <end position="136"/>
    </location>
</feature>
<evidence type="ECO:0000313" key="10">
    <source>
        <dbReference type="EMBL" id="KAG9241484.1"/>
    </source>
</evidence>
<evidence type="ECO:0000256" key="7">
    <source>
        <dbReference type="SAM" id="MobiDB-lite"/>
    </source>
</evidence>
<comment type="similarity">
    <text evidence="2">Belongs to the Ca(2+):cation antiporter (CaCA) (TC 2.A.19) family.</text>
</comment>
<evidence type="ECO:0000256" key="5">
    <source>
        <dbReference type="ARBA" id="ARBA00022989"/>
    </source>
</evidence>
<keyword evidence="3" id="KW-0813">Transport</keyword>
<gene>
    <name evidence="10" type="ORF">BJ878DRAFT_558023</name>
</gene>
<feature type="region of interest" description="Disordered" evidence="7">
    <location>
        <begin position="414"/>
        <end position="479"/>
    </location>
</feature>
<dbReference type="PANTHER" id="PTHR12266:SF0">
    <property type="entry name" value="MITOCHONDRIAL SODIUM_CALCIUM EXCHANGER PROTEIN"/>
    <property type="match status" value="1"/>
</dbReference>
<dbReference type="InterPro" id="IPR044880">
    <property type="entry name" value="NCX_ion-bd_dom_sf"/>
</dbReference>
<feature type="region of interest" description="Disordered" evidence="7">
    <location>
        <begin position="722"/>
        <end position="763"/>
    </location>
</feature>
<feature type="compositionally biased region" description="Low complexity" evidence="7">
    <location>
        <begin position="604"/>
        <end position="616"/>
    </location>
</feature>
<dbReference type="GO" id="GO:0008324">
    <property type="term" value="F:monoatomic cation transmembrane transporter activity"/>
    <property type="evidence" value="ECO:0007669"/>
    <property type="project" value="TreeGrafter"/>
</dbReference>
<feature type="compositionally biased region" description="Low complexity" evidence="7">
    <location>
        <begin position="515"/>
        <end position="527"/>
    </location>
</feature>
<dbReference type="Gene3D" id="1.20.1420.30">
    <property type="entry name" value="NCX, central ion-binding region"/>
    <property type="match status" value="2"/>
</dbReference>
<feature type="transmembrane region" description="Helical" evidence="8">
    <location>
        <begin position="148"/>
        <end position="167"/>
    </location>
</feature>
<dbReference type="Proteomes" id="UP000887226">
    <property type="component" value="Unassembled WGS sequence"/>
</dbReference>
<dbReference type="GO" id="GO:0016020">
    <property type="term" value="C:membrane"/>
    <property type="evidence" value="ECO:0007669"/>
    <property type="project" value="UniProtKB-SubCell"/>
</dbReference>
<evidence type="ECO:0000256" key="6">
    <source>
        <dbReference type="ARBA" id="ARBA00023136"/>
    </source>
</evidence>
<dbReference type="Pfam" id="PF01699">
    <property type="entry name" value="Na_Ca_ex"/>
    <property type="match status" value="2"/>
</dbReference>
<feature type="transmembrane region" description="Helical" evidence="8">
    <location>
        <begin position="853"/>
        <end position="873"/>
    </location>
</feature>
<feature type="transmembrane region" description="Helical" evidence="8">
    <location>
        <begin position="981"/>
        <end position="1007"/>
    </location>
</feature>